<dbReference type="InterPro" id="IPR005956">
    <property type="entry name" value="4OHPhenylPyrv_dOase"/>
</dbReference>
<dbReference type="GO" id="GO:0003868">
    <property type="term" value="F:4-hydroxyphenylpyruvate dioxygenase activity"/>
    <property type="evidence" value="ECO:0007669"/>
    <property type="project" value="UniProtKB-EC"/>
</dbReference>
<keyword evidence="7" id="KW-0670">Pyruvate</keyword>
<evidence type="ECO:0000256" key="4">
    <source>
        <dbReference type="ARBA" id="ARBA00023004"/>
    </source>
</evidence>
<dbReference type="RefSeq" id="WP_082374280.1">
    <property type="nucleotide sequence ID" value="NZ_BBZA01000138.1"/>
</dbReference>
<gene>
    <name evidence="7" type="ORF">ARMA_1794</name>
</gene>
<comment type="cofactor">
    <cofactor evidence="5">
        <name>Fe cation</name>
        <dbReference type="ChEBI" id="CHEBI:24875"/>
    </cofactor>
    <text evidence="5">Binds 1 Fe cation per subunit.</text>
</comment>
<dbReference type="CDD" id="cd07250">
    <property type="entry name" value="HPPD_C_like"/>
    <property type="match status" value="1"/>
</dbReference>
<reference evidence="8" key="2">
    <citation type="submission" date="2015-08" db="EMBL/GenBank/DDBJ databases">
        <title>Draft Genome Sequence of a Heterotrophic Facultative Anaerobic Bacterium Ardenticatena maritima Strain 110S.</title>
        <authorList>
            <person name="Kawaichi S."/>
            <person name="Yoshida T."/>
            <person name="Sako Y."/>
            <person name="Nakamura R."/>
        </authorList>
    </citation>
    <scope>NUCLEOTIDE SEQUENCE [LARGE SCALE GENOMIC DNA]</scope>
    <source>
        <strain evidence="8">110S</strain>
    </source>
</reference>
<dbReference type="GO" id="GO:0006572">
    <property type="term" value="P:L-tyrosine catabolic process"/>
    <property type="evidence" value="ECO:0007669"/>
    <property type="project" value="TreeGrafter"/>
</dbReference>
<dbReference type="InterPro" id="IPR029068">
    <property type="entry name" value="Glyas_Bleomycin-R_OHBP_Dase"/>
</dbReference>
<dbReference type="SUPFAM" id="SSF54593">
    <property type="entry name" value="Glyoxalase/Bleomycin resistance protein/Dihydroxybiphenyl dioxygenase"/>
    <property type="match status" value="1"/>
</dbReference>
<dbReference type="AlphaFoldDB" id="A0A0M8K946"/>
<evidence type="ECO:0000313" key="7">
    <source>
        <dbReference type="EMBL" id="GAP63371.1"/>
    </source>
</evidence>
<feature type="binding site" evidence="5">
    <location>
        <position position="181"/>
    </location>
    <ligand>
        <name>Fe cation</name>
        <dbReference type="ChEBI" id="CHEBI:24875"/>
    </ligand>
</feature>
<dbReference type="InterPro" id="IPR041735">
    <property type="entry name" value="4OHPhenylPyrv_dOase_C"/>
</dbReference>
<dbReference type="FunFam" id="3.10.180.10:FF:000001">
    <property type="entry name" value="4-hydroxyphenylpyruvate dioxygenase"/>
    <property type="match status" value="1"/>
</dbReference>
<sequence>MVQTQTPETRPMTEEGDFLQLKGVDHIHIWVGNAKHAMYYWWKGFGFKPVAYSGLETGNREFCSYVLESRKIRIVVSSAYHATSEIAAHHLLHGDGVKVVAFGVDDVEHAFRVTTERGARPAWGPREEHDDFGAYRTAAIHTYGDTLHVFVDRSDYTGPFAPTYQPIEYEADHAGLAAVDHIVGNVQLGKMNYWVDFYHRVMGFRQILHFDDEDISTEYSALMSKVMSDGSGRIKMPINEPAEGRRKSQIEEYLDYYYTPGVQHIAMLTDDIIETVSKLRRNGIEFLRVPDTYYDILPERVGEIREPLDAIRELGILVDRDDEGYLLQIFTKPLQERPTLFIEVIQRRGSRGFGKGNFKALFEAIELEQARRGNL</sequence>
<feature type="domain" description="VOC" evidence="6">
    <location>
        <begin position="178"/>
        <end position="332"/>
    </location>
</feature>
<dbReference type="InterPro" id="IPR004360">
    <property type="entry name" value="Glyas_Fos-R_dOase_dom"/>
</dbReference>
<dbReference type="Proteomes" id="UP000037784">
    <property type="component" value="Unassembled WGS sequence"/>
</dbReference>
<dbReference type="EMBL" id="BBZA01000138">
    <property type="protein sequence ID" value="GAP63371.1"/>
    <property type="molecule type" value="Genomic_DNA"/>
</dbReference>
<dbReference type="PANTHER" id="PTHR11959">
    <property type="entry name" value="4-HYDROXYPHENYLPYRUVATE DIOXYGENASE"/>
    <property type="match status" value="1"/>
</dbReference>
<dbReference type="PROSITE" id="PS51819">
    <property type="entry name" value="VOC"/>
    <property type="match status" value="2"/>
</dbReference>
<evidence type="ECO:0000256" key="3">
    <source>
        <dbReference type="ARBA" id="ARBA00022737"/>
    </source>
</evidence>
<reference evidence="7 8" key="1">
    <citation type="journal article" date="2015" name="Genome Announc.">
        <title>Draft Genome Sequence of a Heterotrophic Facultative Anaerobic Thermophilic Bacterium, Ardenticatena maritima Strain 110ST.</title>
        <authorList>
            <person name="Kawaichi S."/>
            <person name="Yoshida T."/>
            <person name="Sako Y."/>
            <person name="Nakamura R."/>
        </authorList>
    </citation>
    <scope>NUCLEOTIDE SEQUENCE [LARGE SCALE GENOMIC DNA]</scope>
    <source>
        <strain evidence="7 8">110S</strain>
    </source>
</reference>
<keyword evidence="4 5" id="KW-0408">Iron</keyword>
<dbReference type="PANTHER" id="PTHR11959:SF1">
    <property type="entry name" value="4-HYDROXYPHENYLPYRUVATE DIOXYGENASE"/>
    <property type="match status" value="1"/>
</dbReference>
<feature type="binding site" evidence="5">
    <location>
        <position position="343"/>
    </location>
    <ligand>
        <name>Fe cation</name>
        <dbReference type="ChEBI" id="CHEBI:24875"/>
    </ligand>
</feature>
<evidence type="ECO:0000259" key="6">
    <source>
        <dbReference type="PROSITE" id="PS51819"/>
    </source>
</evidence>
<evidence type="ECO:0000313" key="8">
    <source>
        <dbReference type="Proteomes" id="UP000037784"/>
    </source>
</evidence>
<keyword evidence="8" id="KW-1185">Reference proteome</keyword>
<keyword evidence="7" id="KW-0560">Oxidoreductase</keyword>
<dbReference type="EC" id="1.13.11.27" evidence="7"/>
<evidence type="ECO:0000256" key="2">
    <source>
        <dbReference type="ARBA" id="ARBA00022723"/>
    </source>
</evidence>
<name>A0A0M8K946_9CHLR</name>
<proteinExistence type="inferred from homology"/>
<feature type="domain" description="VOC" evidence="6">
    <location>
        <begin position="23"/>
        <end position="153"/>
    </location>
</feature>
<feature type="binding site" evidence="5">
    <location>
        <position position="264"/>
    </location>
    <ligand>
        <name>Fe cation</name>
        <dbReference type="ChEBI" id="CHEBI:24875"/>
    </ligand>
</feature>
<organism evidence="7 8">
    <name type="scientific">Ardenticatena maritima</name>
    <dbReference type="NCBI Taxonomy" id="872965"/>
    <lineage>
        <taxon>Bacteria</taxon>
        <taxon>Bacillati</taxon>
        <taxon>Chloroflexota</taxon>
        <taxon>Ardenticatenia</taxon>
        <taxon>Ardenticatenales</taxon>
        <taxon>Ardenticatenaceae</taxon>
        <taxon>Ardenticatena</taxon>
    </lineage>
</organism>
<dbReference type="Pfam" id="PF00903">
    <property type="entry name" value="Glyoxalase"/>
    <property type="match status" value="1"/>
</dbReference>
<comment type="caution">
    <text evidence="7">The sequence shown here is derived from an EMBL/GenBank/DDBJ whole genome shotgun (WGS) entry which is preliminary data.</text>
</comment>
<dbReference type="InParanoid" id="A0A0M8K946"/>
<dbReference type="Pfam" id="PF13669">
    <property type="entry name" value="Glyoxalase_4"/>
    <property type="match status" value="1"/>
</dbReference>
<comment type="similarity">
    <text evidence="1">Belongs to the 4HPPD family.</text>
</comment>
<keyword evidence="3" id="KW-0677">Repeat</keyword>
<evidence type="ECO:0000256" key="1">
    <source>
        <dbReference type="ARBA" id="ARBA00005877"/>
    </source>
</evidence>
<keyword evidence="7" id="KW-0223">Dioxygenase</keyword>
<keyword evidence="2 5" id="KW-0479">Metal-binding</keyword>
<protein>
    <submittedName>
        <fullName evidence="7">4-hydroxyphenylpyruvate dioxygenase</fullName>
        <ecNumber evidence="7">1.13.11.27</ecNumber>
    </submittedName>
</protein>
<accession>A0A0M8K946</accession>
<dbReference type="Gene3D" id="3.10.180.10">
    <property type="entry name" value="2,3-Dihydroxybiphenyl 1,2-Dioxygenase, domain 1"/>
    <property type="match status" value="2"/>
</dbReference>
<dbReference type="STRING" id="872965.SE16_03850"/>
<dbReference type="InterPro" id="IPR037523">
    <property type="entry name" value="VOC_core"/>
</dbReference>
<dbReference type="CDD" id="cd08342">
    <property type="entry name" value="HPPD_N_like"/>
    <property type="match status" value="1"/>
</dbReference>
<dbReference type="NCBIfam" id="TIGR01263">
    <property type="entry name" value="4HPPD"/>
    <property type="match status" value="1"/>
</dbReference>
<dbReference type="GO" id="GO:0046872">
    <property type="term" value="F:metal ion binding"/>
    <property type="evidence" value="ECO:0007669"/>
    <property type="project" value="UniProtKB-KW"/>
</dbReference>
<dbReference type="PIRSF" id="PIRSF009283">
    <property type="entry name" value="HPP_dOase"/>
    <property type="match status" value="1"/>
</dbReference>
<evidence type="ECO:0000256" key="5">
    <source>
        <dbReference type="PIRSR" id="PIRSR009283-1"/>
    </source>
</evidence>
<dbReference type="InterPro" id="IPR041736">
    <property type="entry name" value="4OHPhenylPyrv_dOase_N"/>
</dbReference>